<proteinExistence type="predicted"/>
<dbReference type="Proteomes" id="UP000324222">
    <property type="component" value="Unassembled WGS sequence"/>
</dbReference>
<dbReference type="AlphaFoldDB" id="A0A5B7GUX2"/>
<keyword evidence="2" id="KW-1185">Reference proteome</keyword>
<comment type="caution">
    <text evidence="1">The sequence shown here is derived from an EMBL/GenBank/DDBJ whole genome shotgun (WGS) entry which is preliminary data.</text>
</comment>
<reference evidence="1" key="1">
    <citation type="submission" date="2019-05" db="EMBL/GenBank/DDBJ databases">
        <title>Another draft genome of Portunus trituberculatus and its Hox gene families provides insights of decapod evolution.</title>
        <authorList>
            <person name="Jeong J.-H."/>
            <person name="Song I."/>
            <person name="Kim S."/>
            <person name="Choi T."/>
            <person name="Kim D."/>
            <person name="Ryu S."/>
            <person name="Kim W."/>
        </authorList>
    </citation>
    <scope>NUCLEOTIDE SEQUENCE [LARGE SCALE GENOMIC DNA]</scope>
    <source>
        <tissue evidence="1">Muscle</tissue>
    </source>
</reference>
<evidence type="ECO:0000313" key="1">
    <source>
        <dbReference type="EMBL" id="MPC61235.1"/>
    </source>
</evidence>
<accession>A0A5B7GUX2</accession>
<gene>
    <name evidence="1" type="ORF">E2C01_055302</name>
</gene>
<protein>
    <submittedName>
        <fullName evidence="1">Uncharacterized protein</fullName>
    </submittedName>
</protein>
<name>A0A5B7GUX2_PORTR</name>
<sequence>MYLISLSTFISPLILPISSLNPEKFFLFSPIGVFIILWFSKHGICFGPVCLAVPPSSPSPSIFHSIQYPNLIDYGDRRTLWPPLPPCTYV</sequence>
<dbReference type="EMBL" id="VSRR010018318">
    <property type="protein sequence ID" value="MPC61235.1"/>
    <property type="molecule type" value="Genomic_DNA"/>
</dbReference>
<organism evidence="1 2">
    <name type="scientific">Portunus trituberculatus</name>
    <name type="common">Swimming crab</name>
    <name type="synonym">Neptunus trituberculatus</name>
    <dbReference type="NCBI Taxonomy" id="210409"/>
    <lineage>
        <taxon>Eukaryota</taxon>
        <taxon>Metazoa</taxon>
        <taxon>Ecdysozoa</taxon>
        <taxon>Arthropoda</taxon>
        <taxon>Crustacea</taxon>
        <taxon>Multicrustacea</taxon>
        <taxon>Malacostraca</taxon>
        <taxon>Eumalacostraca</taxon>
        <taxon>Eucarida</taxon>
        <taxon>Decapoda</taxon>
        <taxon>Pleocyemata</taxon>
        <taxon>Brachyura</taxon>
        <taxon>Eubrachyura</taxon>
        <taxon>Portunoidea</taxon>
        <taxon>Portunidae</taxon>
        <taxon>Portuninae</taxon>
        <taxon>Portunus</taxon>
    </lineage>
</organism>
<evidence type="ECO:0000313" key="2">
    <source>
        <dbReference type="Proteomes" id="UP000324222"/>
    </source>
</evidence>